<proteinExistence type="predicted"/>
<organism evidence="1 2">
    <name type="scientific">Brevibacillus fluminis</name>
    <dbReference type="NCBI Taxonomy" id="511487"/>
    <lineage>
        <taxon>Bacteria</taxon>
        <taxon>Bacillati</taxon>
        <taxon>Bacillota</taxon>
        <taxon>Bacilli</taxon>
        <taxon>Bacillales</taxon>
        <taxon>Paenibacillaceae</taxon>
        <taxon>Brevibacillus</taxon>
    </lineage>
</organism>
<gene>
    <name evidence="1" type="ORF">EDM56_00580</name>
</gene>
<keyword evidence="2" id="KW-1185">Reference proteome</keyword>
<dbReference type="Proteomes" id="UP000271031">
    <property type="component" value="Unassembled WGS sequence"/>
</dbReference>
<name>A0A3M8DYP9_9BACL</name>
<dbReference type="Gene3D" id="2.60.40.10">
    <property type="entry name" value="Immunoglobulins"/>
    <property type="match status" value="1"/>
</dbReference>
<dbReference type="AlphaFoldDB" id="A0A3M8DYP9"/>
<dbReference type="EMBL" id="RHHQ01000002">
    <property type="protein sequence ID" value="RNB92675.1"/>
    <property type="molecule type" value="Genomic_DNA"/>
</dbReference>
<evidence type="ECO:0008006" key="3">
    <source>
        <dbReference type="Google" id="ProtNLM"/>
    </source>
</evidence>
<sequence length="72" mass="7795">MSISWDNSAGYTDVHVYLNGVEKGPVGSNASSYEFSGLNAATTYTVRLELKDPTDDAPTLTITKKIPTQNEL</sequence>
<accession>A0A3M8DYP9</accession>
<protein>
    <recommendedName>
        <fullName evidence="3">Fibronectin type III domain-containing protein</fullName>
    </recommendedName>
</protein>
<reference evidence="1 2" key="1">
    <citation type="submission" date="2018-10" db="EMBL/GenBank/DDBJ databases">
        <title>Phylogenomics of Brevibacillus.</title>
        <authorList>
            <person name="Dunlap C."/>
        </authorList>
    </citation>
    <scope>NUCLEOTIDE SEQUENCE [LARGE SCALE GENOMIC DNA]</scope>
    <source>
        <strain evidence="1 2">JCM 15716</strain>
    </source>
</reference>
<evidence type="ECO:0000313" key="2">
    <source>
        <dbReference type="Proteomes" id="UP000271031"/>
    </source>
</evidence>
<evidence type="ECO:0000313" key="1">
    <source>
        <dbReference type="EMBL" id="RNB92675.1"/>
    </source>
</evidence>
<comment type="caution">
    <text evidence="1">The sequence shown here is derived from an EMBL/GenBank/DDBJ whole genome shotgun (WGS) entry which is preliminary data.</text>
</comment>
<dbReference type="InterPro" id="IPR013783">
    <property type="entry name" value="Ig-like_fold"/>
</dbReference>